<evidence type="ECO:0000313" key="2">
    <source>
        <dbReference type="EMBL" id="VFK72620.1"/>
    </source>
</evidence>
<organism evidence="2">
    <name type="scientific">Candidatus Kentrum sp. UNK</name>
    <dbReference type="NCBI Taxonomy" id="2126344"/>
    <lineage>
        <taxon>Bacteria</taxon>
        <taxon>Pseudomonadati</taxon>
        <taxon>Pseudomonadota</taxon>
        <taxon>Gammaproteobacteria</taxon>
        <taxon>Candidatus Kentrum</taxon>
    </lineage>
</organism>
<dbReference type="EMBL" id="CAADGD010000126">
    <property type="protein sequence ID" value="VFK72620.1"/>
    <property type="molecule type" value="Genomic_DNA"/>
</dbReference>
<dbReference type="AlphaFoldDB" id="A0A451B2W1"/>
<dbReference type="EMBL" id="CAADFZ010000134">
    <property type="protein sequence ID" value="VFK67282.1"/>
    <property type="molecule type" value="Genomic_DNA"/>
</dbReference>
<accession>A0A451B2W1</accession>
<gene>
    <name evidence="1" type="ORF">BECKUNK1418G_GA0071005_11343</name>
    <name evidence="2" type="ORF">BECKUNK1418H_GA0071006_11263</name>
</gene>
<reference evidence="2" key="1">
    <citation type="submission" date="2019-02" db="EMBL/GenBank/DDBJ databases">
        <authorList>
            <person name="Gruber-Vodicka R. H."/>
            <person name="Seah K. B. B."/>
        </authorList>
    </citation>
    <scope>NUCLEOTIDE SEQUENCE</scope>
    <source>
        <strain evidence="2">BECK_BY19</strain>
        <strain evidence="1">BECK_BY8</strain>
    </source>
</reference>
<evidence type="ECO:0000313" key="1">
    <source>
        <dbReference type="EMBL" id="VFK67282.1"/>
    </source>
</evidence>
<name>A0A451B2W1_9GAMM</name>
<sequence length="92" mass="10242">MPKTPVDFDDLKRKTIGWGERRRKTPLASPGRALDLAVEKGEGWLKLRWTKPQLDGGKPIYLQYPLLGTGRRVGELEYGVIAANKAGEGPVR</sequence>
<proteinExistence type="predicted"/>
<protein>
    <submittedName>
        <fullName evidence="2">Uncharacterized protein</fullName>
    </submittedName>
</protein>